<dbReference type="PROSITE" id="PS00059">
    <property type="entry name" value="ADH_ZINC"/>
    <property type="match status" value="1"/>
</dbReference>
<evidence type="ECO:0000256" key="6">
    <source>
        <dbReference type="RuleBase" id="RU361277"/>
    </source>
</evidence>
<keyword evidence="5" id="KW-0560">Oxidoreductase</keyword>
<evidence type="ECO:0000256" key="5">
    <source>
        <dbReference type="ARBA" id="ARBA00023002"/>
    </source>
</evidence>
<evidence type="ECO:0000313" key="8">
    <source>
        <dbReference type="EMBL" id="NLP85242.1"/>
    </source>
</evidence>
<dbReference type="InterPro" id="IPR020843">
    <property type="entry name" value="ER"/>
</dbReference>
<gene>
    <name evidence="8" type="ORF">HF576_15445</name>
</gene>
<dbReference type="InterPro" id="IPR002328">
    <property type="entry name" value="ADH_Zn_CS"/>
</dbReference>
<evidence type="ECO:0000259" key="7">
    <source>
        <dbReference type="SMART" id="SM00829"/>
    </source>
</evidence>
<dbReference type="Pfam" id="PF00107">
    <property type="entry name" value="ADH_zinc_N"/>
    <property type="match status" value="1"/>
</dbReference>
<dbReference type="Gene3D" id="3.90.180.10">
    <property type="entry name" value="Medium-chain alcohol dehydrogenases, catalytic domain"/>
    <property type="match status" value="1"/>
</dbReference>
<dbReference type="InterPro" id="IPR036291">
    <property type="entry name" value="NAD(P)-bd_dom_sf"/>
</dbReference>
<keyword evidence="3 6" id="KW-0479">Metal-binding</keyword>
<dbReference type="PANTHER" id="PTHR43350:SF2">
    <property type="entry name" value="GROES-LIKE ZINC-BINDING ALCOHOL DEHYDROGENASE FAMILY PROTEIN"/>
    <property type="match status" value="1"/>
</dbReference>
<evidence type="ECO:0000256" key="4">
    <source>
        <dbReference type="ARBA" id="ARBA00022833"/>
    </source>
</evidence>
<proteinExistence type="inferred from homology"/>
<dbReference type="InterPro" id="IPR013149">
    <property type="entry name" value="ADH-like_C"/>
</dbReference>
<dbReference type="Proteomes" id="UP001429745">
    <property type="component" value="Unassembled WGS sequence"/>
</dbReference>
<comment type="caution">
    <text evidence="8">The sequence shown here is derived from an EMBL/GenBank/DDBJ whole genome shotgun (WGS) entry which is preliminary data.</text>
</comment>
<dbReference type="Pfam" id="PF08240">
    <property type="entry name" value="ADH_N"/>
    <property type="match status" value="1"/>
</dbReference>
<keyword evidence="9" id="KW-1185">Reference proteome</keyword>
<comment type="cofactor">
    <cofactor evidence="1 6">
        <name>Zn(2+)</name>
        <dbReference type="ChEBI" id="CHEBI:29105"/>
    </cofactor>
</comment>
<dbReference type="InterPro" id="IPR013154">
    <property type="entry name" value="ADH-like_N"/>
</dbReference>
<name>A0ABX1KDX5_9MICO</name>
<dbReference type="SMART" id="SM00829">
    <property type="entry name" value="PKS_ER"/>
    <property type="match status" value="1"/>
</dbReference>
<feature type="domain" description="Enoyl reductase (ER)" evidence="7">
    <location>
        <begin position="8"/>
        <end position="361"/>
    </location>
</feature>
<dbReference type="EMBL" id="JABACI010000004">
    <property type="protein sequence ID" value="NLP85242.1"/>
    <property type="molecule type" value="Genomic_DNA"/>
</dbReference>
<protein>
    <submittedName>
        <fullName evidence="8">Alcohol dehydrogenase catalytic domain-containing protein</fullName>
    </submittedName>
</protein>
<dbReference type="PANTHER" id="PTHR43350">
    <property type="entry name" value="NAD-DEPENDENT ALCOHOL DEHYDROGENASE"/>
    <property type="match status" value="1"/>
</dbReference>
<dbReference type="SUPFAM" id="SSF51735">
    <property type="entry name" value="NAD(P)-binding Rossmann-fold domains"/>
    <property type="match status" value="1"/>
</dbReference>
<evidence type="ECO:0000256" key="2">
    <source>
        <dbReference type="ARBA" id="ARBA00008072"/>
    </source>
</evidence>
<evidence type="ECO:0000256" key="1">
    <source>
        <dbReference type="ARBA" id="ARBA00001947"/>
    </source>
</evidence>
<reference evidence="8 9" key="1">
    <citation type="submission" date="2020-04" db="EMBL/GenBank/DDBJ databases">
        <title>CFH 90308 Microbacterium sp.</title>
        <authorList>
            <person name="Nie G."/>
            <person name="Ming H."/>
            <person name="Xia T."/>
        </authorList>
    </citation>
    <scope>NUCLEOTIDE SEQUENCE [LARGE SCALE GENOMIC DNA]</scope>
    <source>
        <strain evidence="8 9">CFH 90308</strain>
    </source>
</reference>
<evidence type="ECO:0000256" key="3">
    <source>
        <dbReference type="ARBA" id="ARBA00022723"/>
    </source>
</evidence>
<accession>A0ABX1KDX5</accession>
<keyword evidence="4 6" id="KW-0862">Zinc</keyword>
<dbReference type="SUPFAM" id="SSF50129">
    <property type="entry name" value="GroES-like"/>
    <property type="match status" value="1"/>
</dbReference>
<dbReference type="InterPro" id="IPR011032">
    <property type="entry name" value="GroES-like_sf"/>
</dbReference>
<dbReference type="Gene3D" id="3.40.50.720">
    <property type="entry name" value="NAD(P)-binding Rossmann-like Domain"/>
    <property type="match status" value="1"/>
</dbReference>
<sequence length="364" mass="37359">MKAAVWDGEEARLRIEQIPTPAPLRGEVLIRVAACGVCHTDLHVLKGEVAFPGPAVLGHEVSGSIVAIGDQVEGFAVGDRVIGAFIMPCGTCDLCRRGRDDMCSTFFRENRLGGNLLDGTSRLRRADGSRLSMYSMAGLAEYSVIPATAITRLPDGLPLEESAVLGCAAFTAYGALAASGLEPGESVAVVATGGVGSSIVQLASHLGAAHVIAIDVSDDKLAAATELGATAVVNSATTDAAAGVHAVVPGGVEVVFEALGRSETFEQAITLLADGGRMVAVGIAAGAAVARVPITPLVRRGHTVRGSFGARTRRDLPRVAALAAEGGYDVHRAVTRRFSLDDADAAYQALARGEITGRAIIVTG</sequence>
<organism evidence="8 9">
    <name type="scientific">Microbacterium salsuginis</name>
    <dbReference type="NCBI Taxonomy" id="2722803"/>
    <lineage>
        <taxon>Bacteria</taxon>
        <taxon>Bacillati</taxon>
        <taxon>Actinomycetota</taxon>
        <taxon>Actinomycetes</taxon>
        <taxon>Micrococcales</taxon>
        <taxon>Microbacteriaceae</taxon>
        <taxon>Microbacterium</taxon>
    </lineage>
</organism>
<comment type="similarity">
    <text evidence="2 6">Belongs to the zinc-containing alcohol dehydrogenase family.</text>
</comment>
<evidence type="ECO:0000313" key="9">
    <source>
        <dbReference type="Proteomes" id="UP001429745"/>
    </source>
</evidence>